<protein>
    <submittedName>
        <fullName evidence="4">Retrovirus-related Pol polyprotein from transposon RE2</fullName>
    </submittedName>
</protein>
<feature type="region of interest" description="Disordered" evidence="1">
    <location>
        <begin position="404"/>
        <end position="435"/>
    </location>
</feature>
<dbReference type="InterPro" id="IPR013103">
    <property type="entry name" value="RVT_2"/>
</dbReference>
<dbReference type="Pfam" id="PF14244">
    <property type="entry name" value="Retrotran_gag_3"/>
    <property type="match status" value="1"/>
</dbReference>
<dbReference type="AlphaFoldDB" id="A0AAE1X0M0"/>
<comment type="caution">
    <text evidence="4">The sequence shown here is derived from an EMBL/GenBank/DDBJ whole genome shotgun (WGS) entry which is preliminary data.</text>
</comment>
<feature type="domain" description="Reverse transcriptase Ty1/copia-type" evidence="2">
    <location>
        <begin position="507"/>
        <end position="550"/>
    </location>
</feature>
<evidence type="ECO:0000313" key="4">
    <source>
        <dbReference type="EMBL" id="KAK4403075.1"/>
    </source>
</evidence>
<dbReference type="Pfam" id="PF07727">
    <property type="entry name" value="RVT_2"/>
    <property type="match status" value="1"/>
</dbReference>
<sequence length="797" mass="89532">MILVSTPLTSTNYLTWSCSIKRALRAKTKLGFIDGSCTKPDVNDAKYEQWMKVDSMVTTWILNSISKDIVQAYTYAKSSRNLWLDLEQRYGGCNGPLLYQLQRSITSLAQGNLSLADYYTKLKMLWDELIELKPTPQCTCHGCTCGATQAIAESSLSAQLLQFLMGLSEEFDNVRQQILVMEPMPSINKAYSMVASVEKQRMVHLVSSENVALHTRGEARREFKGIARKKPFEDRRSQYCDHCERTGHTRETCFKLHGTPDWYKELNEQRKKQPTTRGLMVETTERRHAVGQPETKDQTLLQELMKLIKGSLHQEEQTQEQLTTCVLILNFFTISTLSHPTYVHLPDGSSQKVQESNITLAIGKLMENLYIIDKSSFCPEQQYPPSDNVPLPLIPLTADTISPTPCRPSSPIDPSTNSPPESPPSPAHSISLRRSTRQISKPGWLVDYECNCTSHSPSCTPALYCSAHMRFAALLSSIQEPRTYSQACKNPHWVEAMEKELYALENNETWELTTLPRDKKAIGSKWVFKLKMNPDGSVERYKARLVAKGQNLTDILEDTNMIDAKPTSTPLPPGFKFSHDDGSLLPSPDKYRRLHPRTSHWVAAIHVLRYLKGTISLGLFFSAHSSLQLSAYSDASWAACLDSRRSVTGFCVFLGSSLISWKTKKQATVSRSSAEAEYRSMGSTVCELLWISYILRELQVDLQLPIPLWCDNKAALHITANPVFHERTKHLDIDCHLVRDQFKLGFIAPAHVPGSQQIADVFTKAVSVNDFTRLIGKLGLIVSSLRGGCGNTGLSLT</sequence>
<reference evidence="4" key="1">
    <citation type="submission" date="2020-06" db="EMBL/GenBank/DDBJ databases">
        <authorList>
            <person name="Li T."/>
            <person name="Hu X."/>
            <person name="Zhang T."/>
            <person name="Song X."/>
            <person name="Zhang H."/>
            <person name="Dai N."/>
            <person name="Sheng W."/>
            <person name="Hou X."/>
            <person name="Wei L."/>
        </authorList>
    </citation>
    <scope>NUCLEOTIDE SEQUENCE</scope>
    <source>
        <strain evidence="4">K16</strain>
        <tissue evidence="4">Leaf</tissue>
    </source>
</reference>
<organism evidence="4 5">
    <name type="scientific">Sesamum angolense</name>
    <dbReference type="NCBI Taxonomy" id="2727404"/>
    <lineage>
        <taxon>Eukaryota</taxon>
        <taxon>Viridiplantae</taxon>
        <taxon>Streptophyta</taxon>
        <taxon>Embryophyta</taxon>
        <taxon>Tracheophyta</taxon>
        <taxon>Spermatophyta</taxon>
        <taxon>Magnoliopsida</taxon>
        <taxon>eudicotyledons</taxon>
        <taxon>Gunneridae</taxon>
        <taxon>Pentapetalae</taxon>
        <taxon>asterids</taxon>
        <taxon>lamiids</taxon>
        <taxon>Lamiales</taxon>
        <taxon>Pedaliaceae</taxon>
        <taxon>Sesamum</taxon>
    </lineage>
</organism>
<proteinExistence type="predicted"/>
<dbReference type="SUPFAM" id="SSF56672">
    <property type="entry name" value="DNA/RNA polymerases"/>
    <property type="match status" value="1"/>
</dbReference>
<dbReference type="InterPro" id="IPR043502">
    <property type="entry name" value="DNA/RNA_pol_sf"/>
</dbReference>
<dbReference type="PANTHER" id="PTHR11439">
    <property type="entry name" value="GAG-POL-RELATED RETROTRANSPOSON"/>
    <property type="match status" value="1"/>
</dbReference>
<reference evidence="4" key="2">
    <citation type="journal article" date="2024" name="Plant">
        <title>Genomic evolution and insights into agronomic trait innovations of Sesamum species.</title>
        <authorList>
            <person name="Miao H."/>
            <person name="Wang L."/>
            <person name="Qu L."/>
            <person name="Liu H."/>
            <person name="Sun Y."/>
            <person name="Le M."/>
            <person name="Wang Q."/>
            <person name="Wei S."/>
            <person name="Zheng Y."/>
            <person name="Lin W."/>
            <person name="Duan Y."/>
            <person name="Cao H."/>
            <person name="Xiong S."/>
            <person name="Wang X."/>
            <person name="Wei L."/>
            <person name="Li C."/>
            <person name="Ma Q."/>
            <person name="Ju M."/>
            <person name="Zhao R."/>
            <person name="Li G."/>
            <person name="Mu C."/>
            <person name="Tian Q."/>
            <person name="Mei H."/>
            <person name="Zhang T."/>
            <person name="Gao T."/>
            <person name="Zhang H."/>
        </authorList>
    </citation>
    <scope>NUCLEOTIDE SEQUENCE</scope>
    <source>
        <strain evidence="4">K16</strain>
    </source>
</reference>
<dbReference type="InterPro" id="IPR029472">
    <property type="entry name" value="Copia-like_N"/>
</dbReference>
<keyword evidence="5" id="KW-1185">Reference proteome</keyword>
<evidence type="ECO:0000256" key="1">
    <source>
        <dbReference type="SAM" id="MobiDB-lite"/>
    </source>
</evidence>
<accession>A0AAE1X0M0</accession>
<dbReference type="CDD" id="cd09272">
    <property type="entry name" value="RNase_HI_RT_Ty1"/>
    <property type="match status" value="1"/>
</dbReference>
<dbReference type="PANTHER" id="PTHR11439:SF465">
    <property type="entry name" value="REVERSE TRANSCRIPTASE TY1_COPIA-TYPE DOMAIN-CONTAINING PROTEIN"/>
    <property type="match status" value="1"/>
</dbReference>
<feature type="domain" description="Retrotransposon Copia-like N-terminal" evidence="3">
    <location>
        <begin position="1"/>
        <end position="41"/>
    </location>
</feature>
<gene>
    <name evidence="4" type="ORF">Sango_1048200</name>
</gene>
<name>A0AAE1X0M0_9LAMI</name>
<dbReference type="EMBL" id="JACGWL010000005">
    <property type="protein sequence ID" value="KAK4403075.1"/>
    <property type="molecule type" value="Genomic_DNA"/>
</dbReference>
<evidence type="ECO:0000259" key="3">
    <source>
        <dbReference type="Pfam" id="PF14244"/>
    </source>
</evidence>
<dbReference type="Proteomes" id="UP001289374">
    <property type="component" value="Unassembled WGS sequence"/>
</dbReference>
<evidence type="ECO:0000313" key="5">
    <source>
        <dbReference type="Proteomes" id="UP001289374"/>
    </source>
</evidence>
<evidence type="ECO:0000259" key="2">
    <source>
        <dbReference type="Pfam" id="PF07727"/>
    </source>
</evidence>